<protein>
    <submittedName>
        <fullName evidence="1">Uncharacterized protein</fullName>
    </submittedName>
</protein>
<name>A0ACB9XT59_CHAAC</name>
<keyword evidence="2" id="KW-1185">Reference proteome</keyword>
<comment type="caution">
    <text evidence="1">The sequence shown here is derived from an EMBL/GenBank/DDBJ whole genome shotgun (WGS) entry which is preliminary data.</text>
</comment>
<gene>
    <name evidence="1" type="ORF">KUCAC02_001772</name>
</gene>
<evidence type="ECO:0000313" key="2">
    <source>
        <dbReference type="Proteomes" id="UP001057452"/>
    </source>
</evidence>
<dbReference type="EMBL" id="CM043787">
    <property type="protein sequence ID" value="KAI4830119.1"/>
    <property type="molecule type" value="Genomic_DNA"/>
</dbReference>
<dbReference type="Proteomes" id="UP001057452">
    <property type="component" value="Chromosome 3"/>
</dbReference>
<accession>A0ACB9XT59</accession>
<organism evidence="1 2">
    <name type="scientific">Chaenocephalus aceratus</name>
    <name type="common">Blackfin icefish</name>
    <name type="synonym">Chaenichthys aceratus</name>
    <dbReference type="NCBI Taxonomy" id="36190"/>
    <lineage>
        <taxon>Eukaryota</taxon>
        <taxon>Metazoa</taxon>
        <taxon>Chordata</taxon>
        <taxon>Craniata</taxon>
        <taxon>Vertebrata</taxon>
        <taxon>Euteleostomi</taxon>
        <taxon>Actinopterygii</taxon>
        <taxon>Neopterygii</taxon>
        <taxon>Teleostei</taxon>
        <taxon>Neoteleostei</taxon>
        <taxon>Acanthomorphata</taxon>
        <taxon>Eupercaria</taxon>
        <taxon>Perciformes</taxon>
        <taxon>Notothenioidei</taxon>
        <taxon>Channichthyidae</taxon>
        <taxon>Chaenocephalus</taxon>
    </lineage>
</organism>
<reference evidence="1" key="1">
    <citation type="submission" date="2022-05" db="EMBL/GenBank/DDBJ databases">
        <title>Chromosome-level genome of Chaenocephalus aceratus.</title>
        <authorList>
            <person name="Park H."/>
        </authorList>
    </citation>
    <scope>NUCLEOTIDE SEQUENCE</scope>
    <source>
        <strain evidence="1">KU_202001</strain>
    </source>
</reference>
<proteinExistence type="predicted"/>
<evidence type="ECO:0000313" key="1">
    <source>
        <dbReference type="EMBL" id="KAI4830119.1"/>
    </source>
</evidence>
<sequence>MGLGPAQHFAMLANRVVLMFGSRSYGEMGELVEKRTVLYDFRQQMENNWEGGDQGAVVVGQGGHVCYCYSTA</sequence>